<reference evidence="1 2" key="1">
    <citation type="submission" date="2020-02" db="EMBL/GenBank/DDBJ databases">
        <authorList>
            <person name="Chen W.-M."/>
        </authorList>
    </citation>
    <scope>NUCLEOTIDE SEQUENCE [LARGE SCALE GENOMIC DNA]</scope>
    <source>
        <strain evidence="1 2">TWA-26</strain>
    </source>
</reference>
<dbReference type="Proteomes" id="UP000761423">
    <property type="component" value="Unassembled WGS sequence"/>
</dbReference>
<accession>A0ABX0ID36</accession>
<evidence type="ECO:0000313" key="1">
    <source>
        <dbReference type="EMBL" id="NHM04100.1"/>
    </source>
</evidence>
<proteinExistence type="predicted"/>
<dbReference type="EMBL" id="JAAJBV010000003">
    <property type="protein sequence ID" value="NHM04100.1"/>
    <property type="molecule type" value="Genomic_DNA"/>
</dbReference>
<keyword evidence="2" id="KW-1185">Reference proteome</keyword>
<dbReference type="RefSeq" id="WP_166236100.1">
    <property type="nucleotide sequence ID" value="NZ_JAAJBV010000003.1"/>
</dbReference>
<gene>
    <name evidence="1" type="ORF">G4L40_05205</name>
</gene>
<name>A0ABX0ID36_9FLAO</name>
<evidence type="ECO:0000313" key="2">
    <source>
        <dbReference type="Proteomes" id="UP000761423"/>
    </source>
</evidence>
<sequence>MQSAGGDGFLMWMVLRALHLDGGGFSFLGTQIEGILEISKIYMENLKEIY</sequence>
<organism evidence="1 2">
    <name type="scientific">Flavobacterium celericrescens</name>
    <dbReference type="NCBI Taxonomy" id="2709780"/>
    <lineage>
        <taxon>Bacteria</taxon>
        <taxon>Pseudomonadati</taxon>
        <taxon>Bacteroidota</taxon>
        <taxon>Flavobacteriia</taxon>
        <taxon>Flavobacteriales</taxon>
        <taxon>Flavobacteriaceae</taxon>
        <taxon>Flavobacterium</taxon>
    </lineage>
</organism>
<protein>
    <submittedName>
        <fullName evidence="1">Uncharacterized protein</fullName>
    </submittedName>
</protein>
<comment type="caution">
    <text evidence="1">The sequence shown here is derived from an EMBL/GenBank/DDBJ whole genome shotgun (WGS) entry which is preliminary data.</text>
</comment>